<evidence type="ECO:0000313" key="3">
    <source>
        <dbReference type="Proteomes" id="UP000244201"/>
    </source>
</evidence>
<feature type="domain" description="Trypsin-co-occurring" evidence="1">
    <location>
        <begin position="4"/>
        <end position="82"/>
    </location>
</feature>
<dbReference type="AlphaFoldDB" id="A0A2R4SZY5"/>
<keyword evidence="3" id="KW-1185">Reference proteome</keyword>
<evidence type="ECO:0000259" key="1">
    <source>
        <dbReference type="Pfam" id="PF19631"/>
    </source>
</evidence>
<dbReference type="InterPro" id="IPR045608">
    <property type="entry name" value="Trypco2"/>
</dbReference>
<accession>A0A2R4SZY5</accession>
<organism evidence="2 3">
    <name type="scientific">Streptomyces lunaelactis</name>
    <dbReference type="NCBI Taxonomy" id="1535768"/>
    <lineage>
        <taxon>Bacteria</taxon>
        <taxon>Bacillati</taxon>
        <taxon>Actinomycetota</taxon>
        <taxon>Actinomycetes</taxon>
        <taxon>Kitasatosporales</taxon>
        <taxon>Streptomycetaceae</taxon>
        <taxon>Streptomyces</taxon>
    </lineage>
</organism>
<protein>
    <recommendedName>
        <fullName evidence="1">Trypsin-co-occurring domain-containing protein</fullName>
    </recommendedName>
</protein>
<dbReference type="EMBL" id="CP026304">
    <property type="protein sequence ID" value="AVZ72432.1"/>
    <property type="molecule type" value="Genomic_DNA"/>
</dbReference>
<gene>
    <name evidence="2" type="ORF">SLUN_09735</name>
</gene>
<dbReference type="Pfam" id="PF19631">
    <property type="entry name" value="Trypco2"/>
    <property type="match status" value="1"/>
</dbReference>
<dbReference type="RefSeq" id="WP_108148115.1">
    <property type="nucleotide sequence ID" value="NZ_CP026304.1"/>
</dbReference>
<dbReference type="KEGG" id="slk:SLUN_09735"/>
<reference evidence="2 3" key="1">
    <citation type="submission" date="2018-01" db="EMBL/GenBank/DDBJ databases">
        <title>Complete genome sequence of Streptomyces lunaelactis MM109T, a Ferroverdin A producer isolated from cave moonmilk deposits.</title>
        <authorList>
            <person name="Naome A."/>
            <person name="Martinet L."/>
            <person name="Maciejewska M."/>
            <person name="Anderssen S."/>
            <person name="Adam D."/>
            <person name="Tenconi E."/>
            <person name="Deflandre B."/>
            <person name="Arguelles-Arias A."/>
            <person name="Calusinska M."/>
            <person name="Copieters W."/>
            <person name="Karim L."/>
            <person name="Hanikenne M."/>
            <person name="Baurain D."/>
            <person name="van Wezel G."/>
            <person name="Smargiasso N."/>
            <person name="de Pauw E."/>
            <person name="Delfosse P."/>
            <person name="Rigali S."/>
        </authorList>
    </citation>
    <scope>NUCLEOTIDE SEQUENCE [LARGE SCALE GENOMIC DNA]</scope>
    <source>
        <strain evidence="2 3">MM109</strain>
    </source>
</reference>
<dbReference type="OrthoDB" id="4318956at2"/>
<dbReference type="Proteomes" id="UP000244201">
    <property type="component" value="Chromosome"/>
</dbReference>
<name>A0A2R4SZY5_9ACTN</name>
<dbReference type="GeneID" id="55655539"/>
<sequence length="110" mass="11399">MTGIPLASAIADLRSELQKAILAGAREPLRFELDTVELELQVAITTTGSAEAKVGLWSVLTAGASAEHSHGSVHKLTLRLSPRHANPASGVTVLVGDDLEALPPAATPED</sequence>
<evidence type="ECO:0000313" key="2">
    <source>
        <dbReference type="EMBL" id="AVZ72432.1"/>
    </source>
</evidence>
<proteinExistence type="predicted"/>